<dbReference type="PROSITE" id="PS51257">
    <property type="entry name" value="PROKAR_LIPOPROTEIN"/>
    <property type="match status" value="1"/>
</dbReference>
<organism evidence="1 2">
    <name type="scientific">Sphingobacterium nematocida</name>
    <dbReference type="NCBI Taxonomy" id="1513896"/>
    <lineage>
        <taxon>Bacteria</taxon>
        <taxon>Pseudomonadati</taxon>
        <taxon>Bacteroidota</taxon>
        <taxon>Sphingobacteriia</taxon>
        <taxon>Sphingobacteriales</taxon>
        <taxon>Sphingobacteriaceae</taxon>
        <taxon>Sphingobacterium</taxon>
    </lineage>
</organism>
<name>A0A1T5C4F7_9SPHI</name>
<dbReference type="AlphaFoldDB" id="A0A1T5C4F7"/>
<dbReference type="InterPro" id="IPR041662">
    <property type="entry name" value="SusD-like_2"/>
</dbReference>
<dbReference type="InterPro" id="IPR011990">
    <property type="entry name" value="TPR-like_helical_dom_sf"/>
</dbReference>
<accession>A0A1T5C4F7</accession>
<gene>
    <name evidence="1" type="ORF">SAMN05660841_01111</name>
</gene>
<reference evidence="2" key="1">
    <citation type="submission" date="2017-02" db="EMBL/GenBank/DDBJ databases">
        <authorList>
            <person name="Varghese N."/>
            <person name="Submissions S."/>
        </authorList>
    </citation>
    <scope>NUCLEOTIDE SEQUENCE [LARGE SCALE GENOMIC DNA]</scope>
    <source>
        <strain evidence="2">DSM 24091</strain>
    </source>
</reference>
<proteinExistence type="predicted"/>
<keyword evidence="2" id="KW-1185">Reference proteome</keyword>
<sequence length="494" mass="56562">MKNKFKNILIYSTFATSILVASCTKDFIEKNTNPNEATFASPQSLFAPSVLSIVNNNLNRGFRINGELAQVTVTNSDSREIHRYEIKTTESNSSWQNWYTELTNIRDVYKSAEITQQQGYQTWQGMSLIMDAYLGSLLTDVFGDVPYSDAAKGRDFEISPKFDTQKFVYEQIFEKLEKANELLKTNAQLPASHLMSDPLYGSIYKHTRTSPEHWRRFGNSLYLRLLLRASGNNELNQIAKIKEIVDTKAAEYPIMESNADNAIFNFTNVVPFVTEFYNYRDLDFNGDKGYSEFFINTLVDLEDTRIAKWATQATLGVYSGMRSGYAKGNVPEIGSKLILDLKTDIRLGNLMNYSELQFILAEAALKGFISGSSENYYYRGIQSSFQYWNVDPSPGYFEQSSVKPSSQDNFNDIMEKIHTQRFYAMLFTDFQQWAEIRRTGHPTLPIGPGVENQGRYPSRLPFPPSTISYNRANYLEALKIMGPDDINTKVWWNK</sequence>
<protein>
    <submittedName>
        <fullName evidence="1">Starch-binding associating with outer membrane</fullName>
    </submittedName>
</protein>
<dbReference type="Proteomes" id="UP000190150">
    <property type="component" value="Unassembled WGS sequence"/>
</dbReference>
<dbReference type="Gene3D" id="1.25.40.390">
    <property type="match status" value="1"/>
</dbReference>
<dbReference type="Pfam" id="PF12771">
    <property type="entry name" value="SusD-like_2"/>
    <property type="match status" value="1"/>
</dbReference>
<dbReference type="SUPFAM" id="SSF48452">
    <property type="entry name" value="TPR-like"/>
    <property type="match status" value="1"/>
</dbReference>
<dbReference type="EMBL" id="FUZF01000003">
    <property type="protein sequence ID" value="SKB54314.1"/>
    <property type="molecule type" value="Genomic_DNA"/>
</dbReference>
<evidence type="ECO:0000313" key="1">
    <source>
        <dbReference type="EMBL" id="SKB54314.1"/>
    </source>
</evidence>
<dbReference type="STRING" id="1513896.SAMN05660841_01111"/>
<evidence type="ECO:0000313" key="2">
    <source>
        <dbReference type="Proteomes" id="UP000190150"/>
    </source>
</evidence>
<dbReference type="OrthoDB" id="9766256at2"/>
<dbReference type="RefSeq" id="WP_079641993.1">
    <property type="nucleotide sequence ID" value="NZ_FUZF01000003.1"/>
</dbReference>